<sequence length="62" mass="5944">MTATSAQGTDKGIGIAVLCAVVAALGAMVMFVGAPDVTAAWGFAAAMVFGVLSVVGAHAYGA</sequence>
<reference evidence="2 3" key="1">
    <citation type="submission" date="2017-09" db="EMBL/GenBank/DDBJ databases">
        <authorList>
            <person name="Ehlers B."/>
            <person name="Leendertz F.H."/>
        </authorList>
    </citation>
    <scope>NUCLEOTIDE SEQUENCE [LARGE SCALE GENOMIC DNA]</scope>
    <source>
        <strain evidence="2 3">DSM 27208</strain>
    </source>
</reference>
<feature type="transmembrane region" description="Helical" evidence="1">
    <location>
        <begin position="12"/>
        <end position="34"/>
    </location>
</feature>
<keyword evidence="3" id="KW-1185">Reference proteome</keyword>
<evidence type="ECO:0000313" key="3">
    <source>
        <dbReference type="Proteomes" id="UP000219453"/>
    </source>
</evidence>
<keyword evidence="1" id="KW-1133">Transmembrane helix</keyword>
<gene>
    <name evidence="2" type="ORF">SAMN06269185_2083</name>
</gene>
<evidence type="ECO:0000256" key="1">
    <source>
        <dbReference type="SAM" id="Phobius"/>
    </source>
</evidence>
<keyword evidence="1" id="KW-0472">Membrane</keyword>
<protein>
    <submittedName>
        <fullName evidence="2">Uncharacterized protein</fullName>
    </submittedName>
</protein>
<dbReference type="Proteomes" id="UP000219453">
    <property type="component" value="Unassembled WGS sequence"/>
</dbReference>
<dbReference type="EMBL" id="OBEJ01000002">
    <property type="protein sequence ID" value="SNZ13221.1"/>
    <property type="molecule type" value="Genomic_DNA"/>
</dbReference>
<keyword evidence="1" id="KW-0812">Transmembrane</keyword>
<dbReference type="AlphaFoldDB" id="A0A285P011"/>
<evidence type="ECO:0000313" key="2">
    <source>
        <dbReference type="EMBL" id="SNZ13221.1"/>
    </source>
</evidence>
<dbReference type="InterPro" id="IPR055947">
    <property type="entry name" value="DUF7525"/>
</dbReference>
<feature type="transmembrane region" description="Helical" evidence="1">
    <location>
        <begin position="40"/>
        <end position="60"/>
    </location>
</feature>
<organism evidence="2 3">
    <name type="scientific">Natronoarchaeum philippinense</name>
    <dbReference type="NCBI Taxonomy" id="558529"/>
    <lineage>
        <taxon>Archaea</taxon>
        <taxon>Methanobacteriati</taxon>
        <taxon>Methanobacteriota</taxon>
        <taxon>Stenosarchaea group</taxon>
        <taxon>Halobacteria</taxon>
        <taxon>Halobacteriales</taxon>
        <taxon>Natronoarchaeaceae</taxon>
    </lineage>
</organism>
<accession>A0A285P011</accession>
<dbReference type="RefSeq" id="WP_097008987.1">
    <property type="nucleotide sequence ID" value="NZ_OBEJ01000002.1"/>
</dbReference>
<name>A0A285P011_NATPI</name>
<proteinExistence type="predicted"/>
<dbReference type="Pfam" id="PF24369">
    <property type="entry name" value="DUF7525"/>
    <property type="match status" value="1"/>
</dbReference>